<dbReference type="InterPro" id="IPR000182">
    <property type="entry name" value="GNAT_dom"/>
</dbReference>
<dbReference type="SUPFAM" id="SSF46785">
    <property type="entry name" value="Winged helix' DNA-binding domain"/>
    <property type="match status" value="1"/>
</dbReference>
<dbReference type="Pfam" id="PF00583">
    <property type="entry name" value="Acetyltransf_1"/>
    <property type="match status" value="1"/>
</dbReference>
<organism evidence="4 5">
    <name type="scientific">Zhouia spongiae</name>
    <dbReference type="NCBI Taxonomy" id="2202721"/>
    <lineage>
        <taxon>Bacteria</taxon>
        <taxon>Pseudomonadati</taxon>
        <taxon>Bacteroidota</taxon>
        <taxon>Flavobacteriia</taxon>
        <taxon>Flavobacteriales</taxon>
        <taxon>Flavobacteriaceae</taxon>
        <taxon>Zhouia</taxon>
    </lineage>
</organism>
<dbReference type="InterPro" id="IPR050769">
    <property type="entry name" value="NAT_camello-type"/>
</dbReference>
<protein>
    <submittedName>
        <fullName evidence="4">Bifunctional helix-turn-helix transcriptional regulator/GNAT family N-acetyltransferase</fullName>
    </submittedName>
</protein>
<keyword evidence="5" id="KW-1185">Reference proteome</keyword>
<feature type="domain" description="N-acetyltransferase" evidence="3">
    <location>
        <begin position="164"/>
        <end position="315"/>
    </location>
</feature>
<evidence type="ECO:0000313" key="4">
    <source>
        <dbReference type="EMBL" id="UNY97983.1"/>
    </source>
</evidence>
<dbReference type="Proteomes" id="UP000829476">
    <property type="component" value="Chromosome"/>
</dbReference>
<dbReference type="InterPro" id="IPR016181">
    <property type="entry name" value="Acyl_CoA_acyltransferase"/>
</dbReference>
<evidence type="ECO:0000259" key="3">
    <source>
        <dbReference type="PROSITE" id="PS51186"/>
    </source>
</evidence>
<keyword evidence="1" id="KW-0808">Transferase</keyword>
<dbReference type="PROSITE" id="PS50995">
    <property type="entry name" value="HTH_MARR_2"/>
    <property type="match status" value="1"/>
</dbReference>
<dbReference type="InterPro" id="IPR000835">
    <property type="entry name" value="HTH_MarR-typ"/>
</dbReference>
<proteinExistence type="predicted"/>
<reference evidence="4 5" key="1">
    <citation type="journal article" date="2018" name="Int. J. Syst. Evol. Microbiol.">
        <title>Zhouia spongiae sp. nov., isolated from a marine sponge.</title>
        <authorList>
            <person name="Zhuang L."/>
            <person name="Lin B."/>
            <person name="Qin F."/>
            <person name="Luo L."/>
        </authorList>
    </citation>
    <scope>NUCLEOTIDE SEQUENCE [LARGE SCALE GENOMIC DNA]</scope>
    <source>
        <strain evidence="4 5">HN-Y44</strain>
    </source>
</reference>
<evidence type="ECO:0000313" key="5">
    <source>
        <dbReference type="Proteomes" id="UP000829476"/>
    </source>
</evidence>
<dbReference type="RefSeq" id="WP_242936394.1">
    <property type="nucleotide sequence ID" value="NZ_CP094326.1"/>
</dbReference>
<sequence>MEFNIDKEIGLGSRLKRTSDLMMKEIREVYLHYSYDFDPYLFPVFAIINKNEEITTKDICETLSVSQPAITQAIYKLKIRGLIEIAADNTDKRKKNISPSVKGKSLYKSLIPLWKSMDSCVKRITHYTSDSLIEHLDKLEEILQQQKLSKMIIQYHDENKLEDIDIIRFHPKYINAFKELNLEWLKAYFVVEPYDIKILENAENHIINKGGYIFFARHNENIVGTVALIKIREGVYELSKMAVSPKHRGLKIGQKLMQYAIDFARDNKWEKLILYSNTKLENAIHIYRKYGFKEVTVEEDCVYLRCNIKMELPVQ</sequence>
<dbReference type="EMBL" id="CP094326">
    <property type="protein sequence ID" value="UNY97983.1"/>
    <property type="molecule type" value="Genomic_DNA"/>
</dbReference>
<dbReference type="CDD" id="cd04301">
    <property type="entry name" value="NAT_SF"/>
    <property type="match status" value="1"/>
</dbReference>
<gene>
    <name evidence="4" type="ORF">MQE36_12920</name>
</gene>
<dbReference type="PANTHER" id="PTHR13947">
    <property type="entry name" value="GNAT FAMILY N-ACETYLTRANSFERASE"/>
    <property type="match status" value="1"/>
</dbReference>
<dbReference type="Gene3D" id="3.40.630.30">
    <property type="match status" value="1"/>
</dbReference>
<dbReference type="InterPro" id="IPR036390">
    <property type="entry name" value="WH_DNA-bd_sf"/>
</dbReference>
<dbReference type="Pfam" id="PF12802">
    <property type="entry name" value="MarR_2"/>
    <property type="match status" value="1"/>
</dbReference>
<feature type="domain" description="HTH marR-type" evidence="2">
    <location>
        <begin position="8"/>
        <end position="141"/>
    </location>
</feature>
<evidence type="ECO:0000256" key="1">
    <source>
        <dbReference type="ARBA" id="ARBA00022679"/>
    </source>
</evidence>
<evidence type="ECO:0000259" key="2">
    <source>
        <dbReference type="PROSITE" id="PS50995"/>
    </source>
</evidence>
<dbReference type="SUPFAM" id="SSF55729">
    <property type="entry name" value="Acyl-CoA N-acyltransferases (Nat)"/>
    <property type="match status" value="1"/>
</dbReference>
<dbReference type="InterPro" id="IPR036388">
    <property type="entry name" value="WH-like_DNA-bd_sf"/>
</dbReference>
<dbReference type="Gene3D" id="1.10.10.10">
    <property type="entry name" value="Winged helix-like DNA-binding domain superfamily/Winged helix DNA-binding domain"/>
    <property type="match status" value="1"/>
</dbReference>
<name>A0ABY3YLE6_9FLAO</name>
<accession>A0ABY3YLE6</accession>
<dbReference type="PROSITE" id="PS51186">
    <property type="entry name" value="GNAT"/>
    <property type="match status" value="1"/>
</dbReference>
<dbReference type="PANTHER" id="PTHR13947:SF37">
    <property type="entry name" value="LD18367P"/>
    <property type="match status" value="1"/>
</dbReference>